<accession>A0A1F5VHM3</accession>
<gene>
    <name evidence="1" type="ORF">A2Y62_04870</name>
</gene>
<reference evidence="1 2" key="1">
    <citation type="journal article" date="2016" name="Nat. Commun.">
        <title>Thousands of microbial genomes shed light on interconnected biogeochemical processes in an aquifer system.</title>
        <authorList>
            <person name="Anantharaman K."/>
            <person name="Brown C.T."/>
            <person name="Hug L.A."/>
            <person name="Sharon I."/>
            <person name="Castelle C.J."/>
            <person name="Probst A.J."/>
            <person name="Thomas B.C."/>
            <person name="Singh A."/>
            <person name="Wilkins M.J."/>
            <person name="Karaoz U."/>
            <person name="Brodie E.L."/>
            <person name="Williams K.H."/>
            <person name="Hubbard S.S."/>
            <person name="Banfield J.F."/>
        </authorList>
    </citation>
    <scope>NUCLEOTIDE SEQUENCE [LARGE SCALE GENOMIC DNA]</scope>
</reference>
<organism evidence="1 2">
    <name type="scientific">Candidatus Fischerbacteria bacterium RBG_13_37_8</name>
    <dbReference type="NCBI Taxonomy" id="1817863"/>
    <lineage>
        <taxon>Bacteria</taxon>
        <taxon>Candidatus Fischeribacteriota</taxon>
    </lineage>
</organism>
<dbReference type="Proteomes" id="UP000178943">
    <property type="component" value="Unassembled WGS sequence"/>
</dbReference>
<dbReference type="InterPro" id="IPR011047">
    <property type="entry name" value="Quinoprotein_ADH-like_sf"/>
</dbReference>
<protein>
    <recommendedName>
        <fullName evidence="3">Fibronectin type-III domain-containing protein</fullName>
    </recommendedName>
</protein>
<evidence type="ECO:0008006" key="3">
    <source>
        <dbReference type="Google" id="ProtNLM"/>
    </source>
</evidence>
<dbReference type="PANTHER" id="PTHR42754">
    <property type="entry name" value="ENDOGLUCANASE"/>
    <property type="match status" value="1"/>
</dbReference>
<dbReference type="EMBL" id="MFGW01000171">
    <property type="protein sequence ID" value="OGF62967.1"/>
    <property type="molecule type" value="Genomic_DNA"/>
</dbReference>
<dbReference type="STRING" id="1817863.A2Y62_04870"/>
<dbReference type="SUPFAM" id="SSF50998">
    <property type="entry name" value="Quinoprotein alcohol dehydrogenase-like"/>
    <property type="match status" value="1"/>
</dbReference>
<evidence type="ECO:0000313" key="1">
    <source>
        <dbReference type="EMBL" id="OGF62967.1"/>
    </source>
</evidence>
<name>A0A1F5VHM3_9BACT</name>
<sequence length="516" mass="55770">MAKTSDGGMFIPGTCNWMNPTDAPWYTRMDKFGLVMFQIYYTNINMFHTYSTMQTSDGGFILAGEQLNVGVIEKLDPLGNVMWSYSYQNVTMFTSIVQTSDGGYAALGASLIGANGSLALFKLDPNGIIMWTLFYDGPNVDQPGQVRETVNAAGIDGYIIIGTTNSFGPFNDILVIKTDPIGNIMWQITHGEPTTNDGGLTVEQTADFGYIIGGYTNMPMATNQEMLLLKIDMNGMPMWNFMYPAAYNEKIYDIDITSDGGHIFAGGIGIAGTPGHYLVKTDPVGNIMWQRDYIAHDIQQVYQDAAGNYLAAGTFDTASSFAYDIFGMRTDFKGEIGICPFILPGNLTFSPQNIIPGLAQFMVLPIPSAQAPLAPMWNPAMGTMTMLCSATDPGAVPDNDNYPGTALTIAKSGLDSLVLAWSAPGGACETEDYAIYRGILPWSGYNHTPIVCSTGSQTTATISADSNSYFYLLTALYDDKEGSTGLDSSDIQRPAGITPCYEQLIGTCDPPAVYSK</sequence>
<proteinExistence type="predicted"/>
<dbReference type="PANTHER" id="PTHR42754:SF1">
    <property type="entry name" value="LIPOPROTEIN"/>
    <property type="match status" value="1"/>
</dbReference>
<evidence type="ECO:0000313" key="2">
    <source>
        <dbReference type="Proteomes" id="UP000178943"/>
    </source>
</evidence>
<comment type="caution">
    <text evidence="1">The sequence shown here is derived from an EMBL/GenBank/DDBJ whole genome shotgun (WGS) entry which is preliminary data.</text>
</comment>
<dbReference type="AlphaFoldDB" id="A0A1F5VHM3"/>